<sequence length="93" mass="10401">MAQMMMSRVDDTGTGHVDSLWQQTRNVLPSSVQFLGRQFGNRLLLTVEMKTYDDLVGFLGALLFKLATFASEMHALDDRPKASLVRPVVKVSD</sequence>
<proteinExistence type="predicted"/>
<dbReference type="AlphaFoldDB" id="A0A8X6SP28"/>
<gene>
    <name evidence="1" type="ORF">TNCV_234301</name>
</gene>
<evidence type="ECO:0000313" key="2">
    <source>
        <dbReference type="Proteomes" id="UP000887159"/>
    </source>
</evidence>
<comment type="caution">
    <text evidence="1">The sequence shown here is derived from an EMBL/GenBank/DDBJ whole genome shotgun (WGS) entry which is preliminary data.</text>
</comment>
<reference evidence="1" key="1">
    <citation type="submission" date="2020-08" db="EMBL/GenBank/DDBJ databases">
        <title>Multicomponent nature underlies the extraordinary mechanical properties of spider dragline silk.</title>
        <authorList>
            <person name="Kono N."/>
            <person name="Nakamura H."/>
            <person name="Mori M."/>
            <person name="Yoshida Y."/>
            <person name="Ohtoshi R."/>
            <person name="Malay A.D."/>
            <person name="Moran D.A.P."/>
            <person name="Tomita M."/>
            <person name="Numata K."/>
            <person name="Arakawa K."/>
        </authorList>
    </citation>
    <scope>NUCLEOTIDE SEQUENCE</scope>
</reference>
<protein>
    <submittedName>
        <fullName evidence="1">Uncharacterized protein</fullName>
    </submittedName>
</protein>
<dbReference type="EMBL" id="BMAU01021332">
    <property type="protein sequence ID" value="GFY14880.1"/>
    <property type="molecule type" value="Genomic_DNA"/>
</dbReference>
<dbReference type="Proteomes" id="UP000887159">
    <property type="component" value="Unassembled WGS sequence"/>
</dbReference>
<accession>A0A8X6SP28</accession>
<organism evidence="1 2">
    <name type="scientific">Trichonephila clavipes</name>
    <name type="common">Golden silk orbweaver</name>
    <name type="synonym">Nephila clavipes</name>
    <dbReference type="NCBI Taxonomy" id="2585209"/>
    <lineage>
        <taxon>Eukaryota</taxon>
        <taxon>Metazoa</taxon>
        <taxon>Ecdysozoa</taxon>
        <taxon>Arthropoda</taxon>
        <taxon>Chelicerata</taxon>
        <taxon>Arachnida</taxon>
        <taxon>Araneae</taxon>
        <taxon>Araneomorphae</taxon>
        <taxon>Entelegynae</taxon>
        <taxon>Araneoidea</taxon>
        <taxon>Nephilidae</taxon>
        <taxon>Trichonephila</taxon>
    </lineage>
</organism>
<evidence type="ECO:0000313" key="1">
    <source>
        <dbReference type="EMBL" id="GFY14880.1"/>
    </source>
</evidence>
<keyword evidence="2" id="KW-1185">Reference proteome</keyword>
<name>A0A8X6SP28_TRICX</name>